<sequence>MTDRLITGRDGGDSVPDRTVRVWDPLVRIFHWSQAALIAVAWLTEDGPKTLHQTAGYIIAGMLALRVVWGFVGPRHARFSDFVRGPSTVLGYLRAMVAGREPRYLGHNPAGGAMVVALLLTVAGTAMTGWLQTTDTFWGSSVMEEIHETLASLILVLVAAHLAGVTLASMRHDENLARSMVDGRKRPLETDATTD</sequence>
<evidence type="ECO:0000256" key="6">
    <source>
        <dbReference type="SAM" id="Phobius"/>
    </source>
</evidence>
<gene>
    <name evidence="8" type="ORF">GCM10010991_08320</name>
</gene>
<dbReference type="InterPro" id="IPR051542">
    <property type="entry name" value="Hydrogenase_cytochrome"/>
</dbReference>
<dbReference type="GO" id="GO:0009055">
    <property type="term" value="F:electron transfer activity"/>
    <property type="evidence" value="ECO:0007669"/>
    <property type="project" value="InterPro"/>
</dbReference>
<dbReference type="AlphaFoldDB" id="A0A917YK26"/>
<keyword evidence="4 6" id="KW-1133">Transmembrane helix</keyword>
<evidence type="ECO:0000256" key="2">
    <source>
        <dbReference type="ARBA" id="ARBA00022475"/>
    </source>
</evidence>
<feature type="transmembrane region" description="Helical" evidence="6">
    <location>
        <begin position="110"/>
        <end position="130"/>
    </location>
</feature>
<comment type="subcellular location">
    <subcellularLocation>
        <location evidence="1">Cell membrane</location>
        <topology evidence="1">Multi-pass membrane protein</topology>
    </subcellularLocation>
</comment>
<keyword evidence="2" id="KW-1003">Cell membrane</keyword>
<dbReference type="Gene3D" id="1.20.950.20">
    <property type="entry name" value="Transmembrane di-heme cytochromes, Chain C"/>
    <property type="match status" value="1"/>
</dbReference>
<evidence type="ECO:0000313" key="9">
    <source>
        <dbReference type="Proteomes" id="UP000598196"/>
    </source>
</evidence>
<feature type="transmembrane region" description="Helical" evidence="6">
    <location>
        <begin position="150"/>
        <end position="170"/>
    </location>
</feature>
<keyword evidence="5 6" id="KW-0472">Membrane</keyword>
<feature type="domain" description="Cytochrome b561 bacterial/Ni-hydrogenase" evidence="7">
    <location>
        <begin position="22"/>
        <end position="183"/>
    </location>
</feature>
<evidence type="ECO:0000313" key="8">
    <source>
        <dbReference type="EMBL" id="GGO27021.1"/>
    </source>
</evidence>
<dbReference type="SUPFAM" id="SSF81342">
    <property type="entry name" value="Transmembrane di-heme cytochromes"/>
    <property type="match status" value="1"/>
</dbReference>
<accession>A0A917YK26</accession>
<proteinExistence type="predicted"/>
<dbReference type="PANTHER" id="PTHR30485">
    <property type="entry name" value="NI/FE-HYDROGENASE 1 B-TYPE CYTOCHROME SUBUNIT"/>
    <property type="match status" value="1"/>
</dbReference>
<dbReference type="OrthoDB" id="196472at2"/>
<reference evidence="8 9" key="1">
    <citation type="journal article" date="2014" name="Int. J. Syst. Evol. Microbiol.">
        <title>Complete genome sequence of Corynebacterium casei LMG S-19264T (=DSM 44701T), isolated from a smear-ripened cheese.</title>
        <authorList>
            <consortium name="US DOE Joint Genome Institute (JGI-PGF)"/>
            <person name="Walter F."/>
            <person name="Albersmeier A."/>
            <person name="Kalinowski J."/>
            <person name="Ruckert C."/>
        </authorList>
    </citation>
    <scope>NUCLEOTIDE SEQUENCE [LARGE SCALE GENOMIC DNA]</scope>
    <source>
        <strain evidence="8 9">CGMCC 1.7029</strain>
    </source>
</reference>
<dbReference type="InterPro" id="IPR016174">
    <property type="entry name" value="Di-haem_cyt_TM"/>
</dbReference>
<evidence type="ECO:0000256" key="4">
    <source>
        <dbReference type="ARBA" id="ARBA00022989"/>
    </source>
</evidence>
<dbReference type="EMBL" id="BMLP01000001">
    <property type="protein sequence ID" value="GGO27021.1"/>
    <property type="molecule type" value="Genomic_DNA"/>
</dbReference>
<dbReference type="RefSeq" id="WP_146285411.1">
    <property type="nucleotide sequence ID" value="NZ_BMLP01000001.1"/>
</dbReference>
<organism evidence="8 9">
    <name type="scientific">Gemmobacter aquaticus</name>
    <dbReference type="NCBI Taxonomy" id="490185"/>
    <lineage>
        <taxon>Bacteria</taxon>
        <taxon>Pseudomonadati</taxon>
        <taxon>Pseudomonadota</taxon>
        <taxon>Alphaproteobacteria</taxon>
        <taxon>Rhodobacterales</taxon>
        <taxon>Paracoccaceae</taxon>
        <taxon>Gemmobacter</taxon>
    </lineage>
</organism>
<dbReference type="GO" id="GO:0005886">
    <property type="term" value="C:plasma membrane"/>
    <property type="evidence" value="ECO:0007669"/>
    <property type="project" value="UniProtKB-SubCell"/>
</dbReference>
<keyword evidence="3 6" id="KW-0812">Transmembrane</keyword>
<evidence type="ECO:0000259" key="7">
    <source>
        <dbReference type="Pfam" id="PF01292"/>
    </source>
</evidence>
<evidence type="ECO:0000256" key="1">
    <source>
        <dbReference type="ARBA" id="ARBA00004651"/>
    </source>
</evidence>
<dbReference type="GO" id="GO:0020037">
    <property type="term" value="F:heme binding"/>
    <property type="evidence" value="ECO:0007669"/>
    <property type="project" value="TreeGrafter"/>
</dbReference>
<evidence type="ECO:0000256" key="5">
    <source>
        <dbReference type="ARBA" id="ARBA00023136"/>
    </source>
</evidence>
<dbReference type="InterPro" id="IPR011577">
    <property type="entry name" value="Cyt_b561_bac/Ni-Hgenase"/>
</dbReference>
<comment type="caution">
    <text evidence="8">The sequence shown here is derived from an EMBL/GenBank/DDBJ whole genome shotgun (WGS) entry which is preliminary data.</text>
</comment>
<dbReference type="Pfam" id="PF01292">
    <property type="entry name" value="Ni_hydr_CYTB"/>
    <property type="match status" value="1"/>
</dbReference>
<name>A0A917YK26_9RHOB</name>
<keyword evidence="9" id="KW-1185">Reference proteome</keyword>
<dbReference type="Proteomes" id="UP000598196">
    <property type="component" value="Unassembled WGS sequence"/>
</dbReference>
<evidence type="ECO:0000256" key="3">
    <source>
        <dbReference type="ARBA" id="ARBA00022692"/>
    </source>
</evidence>
<dbReference type="GO" id="GO:0022904">
    <property type="term" value="P:respiratory electron transport chain"/>
    <property type="evidence" value="ECO:0007669"/>
    <property type="project" value="InterPro"/>
</dbReference>
<dbReference type="PANTHER" id="PTHR30485:SF2">
    <property type="entry name" value="BLL0597 PROTEIN"/>
    <property type="match status" value="1"/>
</dbReference>
<protein>
    <submittedName>
        <fullName evidence="8">Cytochrome b561</fullName>
    </submittedName>
</protein>